<feature type="transmembrane region" description="Helical" evidence="1">
    <location>
        <begin position="431"/>
        <end position="456"/>
    </location>
</feature>
<protein>
    <submittedName>
        <fullName evidence="2">Putative ABC transporter, permease protein</fullName>
    </submittedName>
</protein>
<feature type="transmembrane region" description="Helical" evidence="1">
    <location>
        <begin position="398"/>
        <end position="419"/>
    </location>
</feature>
<reference evidence="2 3" key="1">
    <citation type="journal article" date="2011" name="J. Bacteriol.">
        <title>Complete genome sequence of the cellulose-degrading bacterium Cellulosilyticum lentocellum.</title>
        <authorList>
            <consortium name="US DOE Joint Genome Institute"/>
            <person name="Miller D.A."/>
            <person name="Suen G."/>
            <person name="Bruce D."/>
            <person name="Copeland A."/>
            <person name="Cheng J.F."/>
            <person name="Detter C."/>
            <person name="Goodwin L.A."/>
            <person name="Han C.S."/>
            <person name="Hauser L.J."/>
            <person name="Land M.L."/>
            <person name="Lapidus A."/>
            <person name="Lucas S."/>
            <person name="Meincke L."/>
            <person name="Pitluck S."/>
            <person name="Tapia R."/>
            <person name="Teshima H."/>
            <person name="Woyke T."/>
            <person name="Fox B.G."/>
            <person name="Angert E.R."/>
            <person name="Currie C.R."/>
        </authorList>
    </citation>
    <scope>NUCLEOTIDE SEQUENCE [LARGE SCALE GENOMIC DNA]</scope>
    <source>
        <strain evidence="3">ATCC 49066 / DSM 5427 / NCIMB 11756 / RHM5</strain>
    </source>
</reference>
<dbReference type="EMBL" id="CP002582">
    <property type="protein sequence ID" value="ADZ83286.1"/>
    <property type="molecule type" value="Genomic_DNA"/>
</dbReference>
<dbReference type="eggNOG" id="COG2898">
    <property type="taxonomic scope" value="Bacteria"/>
</dbReference>
<dbReference type="STRING" id="642492.Clole_1561"/>
<dbReference type="RefSeq" id="WP_013656584.1">
    <property type="nucleotide sequence ID" value="NC_015275.1"/>
</dbReference>
<feature type="transmembrane region" description="Helical" evidence="1">
    <location>
        <begin position="149"/>
        <end position="176"/>
    </location>
</feature>
<dbReference type="HOGENOM" id="CLU_031634_1_0_9"/>
<keyword evidence="1" id="KW-1133">Transmembrane helix</keyword>
<accession>F2JK04</accession>
<evidence type="ECO:0000256" key="1">
    <source>
        <dbReference type="SAM" id="Phobius"/>
    </source>
</evidence>
<feature type="transmembrane region" description="Helical" evidence="1">
    <location>
        <begin position="315"/>
        <end position="337"/>
    </location>
</feature>
<keyword evidence="3" id="KW-1185">Reference proteome</keyword>
<keyword evidence="1" id="KW-0812">Transmembrane</keyword>
<feature type="transmembrane region" description="Helical" evidence="1">
    <location>
        <begin position="68"/>
        <end position="91"/>
    </location>
</feature>
<feature type="transmembrane region" description="Helical" evidence="1">
    <location>
        <begin position="476"/>
        <end position="495"/>
    </location>
</feature>
<name>F2JK04_CELLD</name>
<feature type="transmembrane region" description="Helical" evidence="1">
    <location>
        <begin position="501"/>
        <end position="522"/>
    </location>
</feature>
<gene>
    <name evidence="2" type="ordered locus">Clole_1561</name>
</gene>
<dbReference type="KEGG" id="cle:Clole_1561"/>
<organism evidence="2 3">
    <name type="scientific">Cellulosilyticum lentocellum (strain ATCC 49066 / DSM 5427 / NCIMB 11756 / RHM5)</name>
    <name type="common">Clostridium lentocellum</name>
    <dbReference type="NCBI Taxonomy" id="642492"/>
    <lineage>
        <taxon>Bacteria</taxon>
        <taxon>Bacillati</taxon>
        <taxon>Bacillota</taxon>
        <taxon>Clostridia</taxon>
        <taxon>Lachnospirales</taxon>
        <taxon>Cellulosilyticaceae</taxon>
        <taxon>Cellulosilyticum</taxon>
    </lineage>
</organism>
<feature type="transmembrane region" description="Helical" evidence="1">
    <location>
        <begin position="188"/>
        <end position="208"/>
    </location>
</feature>
<feature type="transmembrane region" description="Helical" evidence="1">
    <location>
        <begin position="248"/>
        <end position="269"/>
    </location>
</feature>
<evidence type="ECO:0000313" key="2">
    <source>
        <dbReference type="EMBL" id="ADZ83286.1"/>
    </source>
</evidence>
<feature type="transmembrane region" description="Helical" evidence="1">
    <location>
        <begin position="357"/>
        <end position="377"/>
    </location>
</feature>
<feature type="transmembrane region" description="Helical" evidence="1">
    <location>
        <begin position="112"/>
        <end position="143"/>
    </location>
</feature>
<dbReference type="Proteomes" id="UP000008467">
    <property type="component" value="Chromosome"/>
</dbReference>
<proteinExistence type="predicted"/>
<sequence>MNPYPILIKAYLKQLLGLNQLRYTKSKTEKAKMIAMGILMLYAAVVFVGLSTWYAFVLANGLESIGGLNLLPLLGLTLISLIIIIFSTYSIQGSVFTAKDYSLLFSLPIKPLAILLSKLFFTYLMNCLLTAAFFTPIMIIYYLKTACSSWIFVMMIFAIVLVPLLPTLIATILAYGTSFIASRSKKHGSMVVLFLMVALTLGAFALQLNANKLLPLLLTHHEMIFESIKRFYPPAYYLTTALVELNSVALISFGLYSIIPTTIILALLAKGLKKIVANLSETHQMANYKLGHLKTKSVIKALYHKEVKRYLASPIYVMNTSIGMLLVVIMAIGSFFFSPDQLEALLQMPELQNYLVGGLVTILAGSAAISFTSSVSISMEGKNLWIVKSLPVTPTTLFAAKILLNLTVCLPAILLASLLFAFNFKLGLVDIFYLLSIPSLYAFLTATSGLLINLFFPKLNWSNETAVVKQSASSMISVFLGMGLIGAPVGLFFLLEPQNLTLFFIGVIVVLLLLNSLCLYLLKTIGIKRFNTIY</sequence>
<dbReference type="AlphaFoldDB" id="F2JK04"/>
<keyword evidence="1" id="KW-0472">Membrane</keyword>
<evidence type="ECO:0000313" key="3">
    <source>
        <dbReference type="Proteomes" id="UP000008467"/>
    </source>
</evidence>
<feature type="transmembrane region" description="Helical" evidence="1">
    <location>
        <begin position="33"/>
        <end position="56"/>
    </location>
</feature>